<evidence type="ECO:0000259" key="2">
    <source>
        <dbReference type="Pfam" id="PF09968"/>
    </source>
</evidence>
<dbReference type="InterPro" id="IPR009078">
    <property type="entry name" value="Ferritin-like_SF"/>
</dbReference>
<dbReference type="OrthoDB" id="9801086at2"/>
<dbReference type="AlphaFoldDB" id="A0A2S9KAG0"/>
<dbReference type="Gene3D" id="1.20.1260.10">
    <property type="match status" value="1"/>
</dbReference>
<reference evidence="3 4" key="1">
    <citation type="submission" date="2018-03" db="EMBL/GenBank/DDBJ databases">
        <title>Comparative genomics illustrates the genes involved in a hyperalkaliphilic mechanisms of Serpentinomonas isolated from highly-alkaline calcium-rich serpentinized springs.</title>
        <authorList>
            <person name="Suzuki S."/>
            <person name="Ishii S."/>
            <person name="Walworth N."/>
            <person name="Bird L."/>
            <person name="Kuenen J.G."/>
            <person name="Nealson K.H."/>
        </authorList>
    </citation>
    <scope>NUCLEOTIDE SEQUENCE [LARGE SCALE GENOMIC DNA]</scope>
    <source>
        <strain evidence="3 4">83</strain>
    </source>
</reference>
<feature type="domain" description="DUF2202" evidence="2">
    <location>
        <begin position="67"/>
        <end position="228"/>
    </location>
</feature>
<dbReference type="Pfam" id="PF09968">
    <property type="entry name" value="DUF2202"/>
    <property type="match status" value="1"/>
</dbReference>
<dbReference type="SUPFAM" id="SSF47240">
    <property type="entry name" value="Ferritin-like"/>
    <property type="match status" value="1"/>
</dbReference>
<evidence type="ECO:0000313" key="3">
    <source>
        <dbReference type="EMBL" id="PRD67355.1"/>
    </source>
</evidence>
<gene>
    <name evidence="3" type="ORF">C6P61_16790</name>
</gene>
<protein>
    <submittedName>
        <fullName evidence="3">Ferritin</fullName>
    </submittedName>
</protein>
<feature type="chain" id="PRO_5015561766" evidence="1">
    <location>
        <begin position="23"/>
        <end position="232"/>
    </location>
</feature>
<comment type="caution">
    <text evidence="3">The sequence shown here is derived from an EMBL/GenBank/DDBJ whole genome shotgun (WGS) entry which is preliminary data.</text>
</comment>
<evidence type="ECO:0000313" key="4">
    <source>
        <dbReference type="Proteomes" id="UP000238326"/>
    </source>
</evidence>
<name>A0A2S9KAG0_9BURK</name>
<dbReference type="CDD" id="cd01048">
    <property type="entry name" value="Ferritin_like_AB2"/>
    <property type="match status" value="1"/>
</dbReference>
<accession>A0A2S9KAG0</accession>
<dbReference type="EMBL" id="PVLR01000068">
    <property type="protein sequence ID" value="PRD67355.1"/>
    <property type="molecule type" value="Genomic_DNA"/>
</dbReference>
<dbReference type="InterPro" id="IPR012347">
    <property type="entry name" value="Ferritin-like"/>
</dbReference>
<proteinExistence type="predicted"/>
<dbReference type="Proteomes" id="UP000238326">
    <property type="component" value="Unassembled WGS sequence"/>
</dbReference>
<evidence type="ECO:0000256" key="1">
    <source>
        <dbReference type="SAM" id="SignalP"/>
    </source>
</evidence>
<keyword evidence="1" id="KW-0732">Signal</keyword>
<dbReference type="RefSeq" id="WP_105731061.1">
    <property type="nucleotide sequence ID" value="NZ_PVLR01000068.1"/>
</dbReference>
<keyword evidence="4" id="KW-1185">Reference proteome</keyword>
<dbReference type="PROSITE" id="PS51257">
    <property type="entry name" value="PROKAR_LIPOPROTEIN"/>
    <property type="match status" value="1"/>
</dbReference>
<sequence length="232" mass="24800">MKKTILHATWATVAALSLVACGGGEDASPQGGPPIVVNADGTTNFDSTILATSLSALSLEDLSDAEKTSLAYMREEEKLAHDVYTQLDTAWGGQVKVFGNIAKSEATHTEAVRQLLLRYSLTDPAANLSAGVFANATLQQLYSDLLVQGTPSLVAALQVGAQIEELDIVDIETALETVDNQDIRLVYDNLMKGSRNHLRSFAKTLAQQGAAYTPLYLSQDAYTAIVSAPIER</sequence>
<feature type="signal peptide" evidence="1">
    <location>
        <begin position="1"/>
        <end position="22"/>
    </location>
</feature>
<dbReference type="InterPro" id="IPR019243">
    <property type="entry name" value="DUF2202"/>
</dbReference>
<organism evidence="3 4">
    <name type="scientific">Malikia spinosa</name>
    <dbReference type="NCBI Taxonomy" id="86180"/>
    <lineage>
        <taxon>Bacteria</taxon>
        <taxon>Pseudomonadati</taxon>
        <taxon>Pseudomonadota</taxon>
        <taxon>Betaproteobacteria</taxon>
        <taxon>Burkholderiales</taxon>
        <taxon>Comamonadaceae</taxon>
        <taxon>Malikia</taxon>
    </lineage>
</organism>